<keyword evidence="2" id="KW-0645">Protease</keyword>
<dbReference type="InterPro" id="IPR003653">
    <property type="entry name" value="Peptidase_C48_C"/>
</dbReference>
<proteinExistence type="inferred from homology"/>
<dbReference type="PROSITE" id="PS50600">
    <property type="entry name" value="ULP_PROTEASE"/>
    <property type="match status" value="1"/>
</dbReference>
<dbReference type="Gene3D" id="3.40.395.10">
    <property type="entry name" value="Adenoviral Proteinase, Chain A"/>
    <property type="match status" value="1"/>
</dbReference>
<sequence>MAIANHPEGVFINPTSNRPFRVEDYPMFIPFLDLKKLASHRYSFAPICHKEHWWLWVADTRKRKTFVLDLFHKTCPADERKDINIFAYMLRAPLKKHDKKINTPYINISGQQISYDCAIYVMKWLEIIQSEQIKRGKYEWDNWTQDKVDHSRVEYASQILFHEMNEDKTEAIRRSNAIRLSRPSSLLLSPFCQIGSTDIETD</sequence>
<evidence type="ECO:0000256" key="3">
    <source>
        <dbReference type="ARBA" id="ARBA00022801"/>
    </source>
</evidence>
<name>A0A445CJG9_ARAHY</name>
<evidence type="ECO:0000313" key="6">
    <source>
        <dbReference type="Proteomes" id="UP000289738"/>
    </source>
</evidence>
<keyword evidence="3" id="KW-0378">Hydrolase</keyword>
<evidence type="ECO:0000259" key="4">
    <source>
        <dbReference type="PROSITE" id="PS50600"/>
    </source>
</evidence>
<dbReference type="EMBL" id="SDMP01000006">
    <property type="protein sequence ID" value="RYR51057.1"/>
    <property type="molecule type" value="Genomic_DNA"/>
</dbReference>
<dbReference type="Proteomes" id="UP000289738">
    <property type="component" value="Chromosome A06"/>
</dbReference>
<accession>A0A445CJG9</accession>
<dbReference type="SUPFAM" id="SSF54001">
    <property type="entry name" value="Cysteine proteinases"/>
    <property type="match status" value="1"/>
</dbReference>
<comment type="similarity">
    <text evidence="1">Belongs to the peptidase C48 family.</text>
</comment>
<organism evidence="5 6">
    <name type="scientific">Arachis hypogaea</name>
    <name type="common">Peanut</name>
    <dbReference type="NCBI Taxonomy" id="3818"/>
    <lineage>
        <taxon>Eukaryota</taxon>
        <taxon>Viridiplantae</taxon>
        <taxon>Streptophyta</taxon>
        <taxon>Embryophyta</taxon>
        <taxon>Tracheophyta</taxon>
        <taxon>Spermatophyta</taxon>
        <taxon>Magnoliopsida</taxon>
        <taxon>eudicotyledons</taxon>
        <taxon>Gunneridae</taxon>
        <taxon>Pentapetalae</taxon>
        <taxon>rosids</taxon>
        <taxon>fabids</taxon>
        <taxon>Fabales</taxon>
        <taxon>Fabaceae</taxon>
        <taxon>Papilionoideae</taxon>
        <taxon>50 kb inversion clade</taxon>
        <taxon>dalbergioids sensu lato</taxon>
        <taxon>Dalbergieae</taxon>
        <taxon>Pterocarpus clade</taxon>
        <taxon>Arachis</taxon>
    </lineage>
</organism>
<dbReference type="GO" id="GO:0006508">
    <property type="term" value="P:proteolysis"/>
    <property type="evidence" value="ECO:0007669"/>
    <property type="project" value="UniProtKB-KW"/>
</dbReference>
<keyword evidence="6" id="KW-1185">Reference proteome</keyword>
<evidence type="ECO:0000256" key="1">
    <source>
        <dbReference type="ARBA" id="ARBA00005234"/>
    </source>
</evidence>
<comment type="caution">
    <text evidence="5">The sequence shown here is derived from an EMBL/GenBank/DDBJ whole genome shotgun (WGS) entry which is preliminary data.</text>
</comment>
<dbReference type="Pfam" id="PF02902">
    <property type="entry name" value="Peptidase_C48"/>
    <property type="match status" value="1"/>
</dbReference>
<dbReference type="InterPro" id="IPR038765">
    <property type="entry name" value="Papain-like_cys_pep_sf"/>
</dbReference>
<feature type="domain" description="Ubiquitin-like protease family profile" evidence="4">
    <location>
        <begin position="1"/>
        <end position="128"/>
    </location>
</feature>
<dbReference type="GO" id="GO:0008234">
    <property type="term" value="F:cysteine-type peptidase activity"/>
    <property type="evidence" value="ECO:0007669"/>
    <property type="project" value="InterPro"/>
</dbReference>
<evidence type="ECO:0000256" key="2">
    <source>
        <dbReference type="ARBA" id="ARBA00022670"/>
    </source>
</evidence>
<reference evidence="5 6" key="1">
    <citation type="submission" date="2019-01" db="EMBL/GenBank/DDBJ databases">
        <title>Sequencing of cultivated peanut Arachis hypogaea provides insights into genome evolution and oil improvement.</title>
        <authorList>
            <person name="Chen X."/>
        </authorList>
    </citation>
    <scope>NUCLEOTIDE SEQUENCE [LARGE SCALE GENOMIC DNA]</scope>
    <source>
        <strain evidence="6">cv. Fuhuasheng</strain>
        <tissue evidence="5">Leaves</tissue>
    </source>
</reference>
<protein>
    <recommendedName>
        <fullName evidence="4">Ubiquitin-like protease family profile domain-containing protein</fullName>
    </recommendedName>
</protein>
<dbReference type="AlphaFoldDB" id="A0A445CJG9"/>
<gene>
    <name evidence="5" type="ORF">Ahy_A06g026115</name>
</gene>
<evidence type="ECO:0000313" key="5">
    <source>
        <dbReference type="EMBL" id="RYR51057.1"/>
    </source>
</evidence>